<dbReference type="PANTHER" id="PTHR12526:SF637">
    <property type="entry name" value="GLYCOSYLTRANSFERASE EPSF-RELATED"/>
    <property type="match status" value="1"/>
</dbReference>
<dbReference type="SUPFAM" id="SSF53756">
    <property type="entry name" value="UDP-Glycosyltransferase/glycogen phosphorylase"/>
    <property type="match status" value="1"/>
</dbReference>
<dbReference type="EMBL" id="WWCL01000004">
    <property type="protein sequence ID" value="MYN47382.1"/>
    <property type="molecule type" value="Genomic_DNA"/>
</dbReference>
<feature type="domain" description="Glycosyl transferase family 1" evidence="1">
    <location>
        <begin position="189"/>
        <end position="352"/>
    </location>
</feature>
<evidence type="ECO:0000313" key="3">
    <source>
        <dbReference type="EMBL" id="MYN47382.1"/>
    </source>
</evidence>
<dbReference type="InterPro" id="IPR028098">
    <property type="entry name" value="Glyco_trans_4-like_N"/>
</dbReference>
<dbReference type="Pfam" id="PF00534">
    <property type="entry name" value="Glycos_transf_1"/>
    <property type="match status" value="1"/>
</dbReference>
<dbReference type="Gene3D" id="3.40.50.2000">
    <property type="entry name" value="Glycogen Phosphorylase B"/>
    <property type="match status" value="2"/>
</dbReference>
<comment type="caution">
    <text evidence="3">The sequence shown here is derived from an EMBL/GenBank/DDBJ whole genome shotgun (WGS) entry which is preliminary data.</text>
</comment>
<name>A0A845I2L9_9BURK</name>
<keyword evidence="3" id="KW-0808">Transferase</keyword>
<accession>A0A845I2L9</accession>
<dbReference type="CDD" id="cd03801">
    <property type="entry name" value="GT4_PimA-like"/>
    <property type="match status" value="1"/>
</dbReference>
<feature type="domain" description="Glycosyltransferase subfamily 4-like N-terminal" evidence="2">
    <location>
        <begin position="16"/>
        <end position="175"/>
    </location>
</feature>
<reference evidence="3" key="1">
    <citation type="submission" date="2019-12" db="EMBL/GenBank/DDBJ databases">
        <title>Novel species isolated from a subtropical stream in China.</title>
        <authorList>
            <person name="Lu H."/>
        </authorList>
    </citation>
    <scope>NUCLEOTIDE SEQUENCE [LARGE SCALE GENOMIC DNA]</scope>
    <source>
        <strain evidence="3">FT93W</strain>
    </source>
</reference>
<gene>
    <name evidence="3" type="ORF">GTP23_20265</name>
</gene>
<dbReference type="Proteomes" id="UP000444316">
    <property type="component" value="Unassembled WGS sequence"/>
</dbReference>
<organism evidence="3 4">
    <name type="scientific">Duganella fentianensis</name>
    <dbReference type="NCBI Taxonomy" id="2692177"/>
    <lineage>
        <taxon>Bacteria</taxon>
        <taxon>Pseudomonadati</taxon>
        <taxon>Pseudomonadota</taxon>
        <taxon>Betaproteobacteria</taxon>
        <taxon>Burkholderiales</taxon>
        <taxon>Oxalobacteraceae</taxon>
        <taxon>Telluria group</taxon>
        <taxon>Duganella</taxon>
    </lineage>
</organism>
<dbReference type="InterPro" id="IPR001296">
    <property type="entry name" value="Glyco_trans_1"/>
</dbReference>
<dbReference type="PANTHER" id="PTHR12526">
    <property type="entry name" value="GLYCOSYLTRANSFERASE"/>
    <property type="match status" value="1"/>
</dbReference>
<dbReference type="GO" id="GO:0016757">
    <property type="term" value="F:glycosyltransferase activity"/>
    <property type="evidence" value="ECO:0007669"/>
    <property type="project" value="InterPro"/>
</dbReference>
<keyword evidence="4" id="KW-1185">Reference proteome</keyword>
<sequence length="392" mass="43240">MVPNVMFVVPSLIRAGAETQVIDLVNQIDPGQMRVHLFTFERQLDLLEKLDRSKVSHHQCVRRSKYDLQPARELGRLIDELEIDVVHCTLQFALLCGWLARRYSRRQPRLIVSVHTTLNRDFKGDVLDWVMYQWLMRACDQIIFVCDAQRHHWIRRFPFIAATAVTIHNGINVARFDPSQTAPAGVALRAQLGIPADAVVLAHVAAFRPEKAHQVLLQALAQVMPELPELQVIFAGDGPLRSAITEQGRQLGLAPRLHFTGSLPDVRPVLAAADFSVLPSIAVETFSLAMLESLALEVPMIASDLGGAREAVLQGETGALVPPGQVAELAAALRALCRDAAGRRRMGQRGRQLVLERYDGAMMAQKTADAVLQCVRSAPGAARLPYAKSMGK</sequence>
<protein>
    <submittedName>
        <fullName evidence="3">Glycosyltransferase</fullName>
    </submittedName>
</protein>
<evidence type="ECO:0000259" key="1">
    <source>
        <dbReference type="Pfam" id="PF00534"/>
    </source>
</evidence>
<dbReference type="Pfam" id="PF13439">
    <property type="entry name" value="Glyco_transf_4"/>
    <property type="match status" value="1"/>
</dbReference>
<proteinExistence type="predicted"/>
<dbReference type="AlphaFoldDB" id="A0A845I2L9"/>
<evidence type="ECO:0000259" key="2">
    <source>
        <dbReference type="Pfam" id="PF13439"/>
    </source>
</evidence>
<evidence type="ECO:0000313" key="4">
    <source>
        <dbReference type="Proteomes" id="UP000444316"/>
    </source>
</evidence>